<comment type="similarity">
    <text evidence="2">Belongs to the 'GDXG' lipolytic enzyme family.</text>
</comment>
<dbReference type="PROSITE" id="PS01173">
    <property type="entry name" value="LIPASE_GDXG_HIS"/>
    <property type="match status" value="1"/>
</dbReference>
<dbReference type="PANTHER" id="PTHR43918:SF4">
    <property type="entry name" value="CARBOXYLIC ESTER HYDROLASE"/>
    <property type="match status" value="1"/>
</dbReference>
<accession>A0A0K0FS33</accession>
<dbReference type="InterPro" id="IPR029058">
    <property type="entry name" value="AB_hydrolase_fold"/>
</dbReference>
<proteinExistence type="inferred from homology"/>
<feature type="chain" id="PRO_5005330321" evidence="5">
    <location>
        <begin position="17"/>
        <end position="335"/>
    </location>
</feature>
<dbReference type="GO" id="GO:0005615">
    <property type="term" value="C:extracellular space"/>
    <property type="evidence" value="ECO:0007669"/>
    <property type="project" value="TreeGrafter"/>
</dbReference>
<keyword evidence="3" id="KW-0719">Serine esterase</keyword>
<evidence type="ECO:0000313" key="8">
    <source>
        <dbReference type="WBParaSite" id="SVE_1309300.1"/>
    </source>
</evidence>
<dbReference type="Proteomes" id="UP000035680">
    <property type="component" value="Unassembled WGS sequence"/>
</dbReference>
<dbReference type="GO" id="GO:0003990">
    <property type="term" value="F:acetylcholinesterase activity"/>
    <property type="evidence" value="ECO:0007669"/>
    <property type="project" value="TreeGrafter"/>
</dbReference>
<keyword evidence="7" id="KW-1185">Reference proteome</keyword>
<dbReference type="GO" id="GO:0006581">
    <property type="term" value="P:acetylcholine catabolic process"/>
    <property type="evidence" value="ECO:0007669"/>
    <property type="project" value="TreeGrafter"/>
</dbReference>
<reference evidence="7" key="1">
    <citation type="submission" date="2014-07" db="EMBL/GenBank/DDBJ databases">
        <authorList>
            <person name="Martin A.A"/>
            <person name="De Silva N."/>
        </authorList>
    </citation>
    <scope>NUCLEOTIDE SEQUENCE</scope>
</reference>
<dbReference type="GO" id="GO:0005886">
    <property type="term" value="C:plasma membrane"/>
    <property type="evidence" value="ECO:0007669"/>
    <property type="project" value="TreeGrafter"/>
</dbReference>
<keyword evidence="5" id="KW-0732">Signal</keyword>
<dbReference type="GO" id="GO:0019695">
    <property type="term" value="P:choline metabolic process"/>
    <property type="evidence" value="ECO:0007669"/>
    <property type="project" value="TreeGrafter"/>
</dbReference>
<dbReference type="InterPro" id="IPR002018">
    <property type="entry name" value="CarbesteraseB"/>
</dbReference>
<dbReference type="STRING" id="75913.A0A0K0FS33"/>
<feature type="domain" description="Carboxylesterase type B" evidence="6">
    <location>
        <begin position="21"/>
        <end position="326"/>
    </location>
</feature>
<dbReference type="PANTHER" id="PTHR43918">
    <property type="entry name" value="ACETYLCHOLINESTERASE"/>
    <property type="match status" value="1"/>
</dbReference>
<dbReference type="Gene3D" id="3.40.50.1820">
    <property type="entry name" value="alpha/beta hydrolase"/>
    <property type="match status" value="1"/>
</dbReference>
<dbReference type="InterPro" id="IPR002168">
    <property type="entry name" value="Lipase_GDXG_HIS_AS"/>
</dbReference>
<evidence type="ECO:0000256" key="1">
    <source>
        <dbReference type="ARBA" id="ARBA00005964"/>
    </source>
</evidence>
<evidence type="ECO:0000256" key="4">
    <source>
        <dbReference type="ARBA" id="ARBA00022801"/>
    </source>
</evidence>
<dbReference type="AlphaFoldDB" id="A0A0K0FS33"/>
<feature type="signal peptide" evidence="5">
    <location>
        <begin position="1"/>
        <end position="16"/>
    </location>
</feature>
<evidence type="ECO:0000259" key="6">
    <source>
        <dbReference type="Pfam" id="PF00135"/>
    </source>
</evidence>
<protein>
    <submittedName>
        <fullName evidence="8">Acetylcholinesterase (inferred by orthology to a zebrafish protein)</fullName>
    </submittedName>
</protein>
<name>A0A0K0FS33_STRVS</name>
<organism evidence="7 8">
    <name type="scientific">Strongyloides venezuelensis</name>
    <name type="common">Threadworm</name>
    <dbReference type="NCBI Taxonomy" id="75913"/>
    <lineage>
        <taxon>Eukaryota</taxon>
        <taxon>Metazoa</taxon>
        <taxon>Ecdysozoa</taxon>
        <taxon>Nematoda</taxon>
        <taxon>Chromadorea</taxon>
        <taxon>Rhabditida</taxon>
        <taxon>Tylenchina</taxon>
        <taxon>Panagrolaimomorpha</taxon>
        <taxon>Strongyloidoidea</taxon>
        <taxon>Strongyloididae</taxon>
        <taxon>Strongyloides</taxon>
    </lineage>
</organism>
<evidence type="ECO:0000256" key="5">
    <source>
        <dbReference type="SAM" id="SignalP"/>
    </source>
</evidence>
<evidence type="ECO:0000256" key="3">
    <source>
        <dbReference type="ARBA" id="ARBA00022487"/>
    </source>
</evidence>
<evidence type="ECO:0000256" key="2">
    <source>
        <dbReference type="ARBA" id="ARBA00010515"/>
    </source>
</evidence>
<comment type="similarity">
    <text evidence="1">Belongs to the type-B carboxylesterase/lipase family.</text>
</comment>
<sequence length="335" mass="37291">MNLLLVLLFFTTKTLCNDAPLIQMGTKGQLQGQIITVLGVNMTEYLGVPYAHPPTHFYRFRPPCEFQNDHYWNNTYYAVHPANGCPQNIRKMGFSPYDDSNPKITNESCLKFNMWVPKSNDGRKMPVIVFFHGGSWTVRTASADKFNGSVLALKTKSIVITANFRLGFFGFAYLNNSDDIRGNMGLLDQQAMLKWINKHIEKFKGDKDSVTIFGTSSGAASVAAHLFSDGSKPYFHRGIMSSGTITQNMLTVSASIADANTRSVAKKVNCTSDKNSSITTDDDIAKCLKDKTVEELLEATKGVMAKGQMPTPFPFMPINNDTVFFNGSFKEMFKK</sequence>
<dbReference type="InterPro" id="IPR050654">
    <property type="entry name" value="AChE-related_enzymes"/>
</dbReference>
<dbReference type="WBParaSite" id="SVE_1309300.1">
    <property type="protein sequence ID" value="SVE_1309300.1"/>
    <property type="gene ID" value="SVE_1309300"/>
</dbReference>
<dbReference type="SUPFAM" id="SSF53474">
    <property type="entry name" value="alpha/beta-Hydrolases"/>
    <property type="match status" value="1"/>
</dbReference>
<evidence type="ECO:0000313" key="7">
    <source>
        <dbReference type="Proteomes" id="UP000035680"/>
    </source>
</evidence>
<dbReference type="Pfam" id="PF00135">
    <property type="entry name" value="COesterase"/>
    <property type="match status" value="1"/>
</dbReference>
<reference evidence="8" key="2">
    <citation type="submission" date="2015-08" db="UniProtKB">
        <authorList>
            <consortium name="WormBaseParasite"/>
        </authorList>
    </citation>
    <scope>IDENTIFICATION</scope>
</reference>
<keyword evidence="4" id="KW-0378">Hydrolase</keyword>